<evidence type="ECO:0008006" key="3">
    <source>
        <dbReference type="Google" id="ProtNLM"/>
    </source>
</evidence>
<gene>
    <name evidence="1" type="ORF">Glove_1050g2</name>
</gene>
<evidence type="ECO:0000313" key="1">
    <source>
        <dbReference type="EMBL" id="RHZ43496.1"/>
    </source>
</evidence>
<evidence type="ECO:0000313" key="2">
    <source>
        <dbReference type="Proteomes" id="UP000266861"/>
    </source>
</evidence>
<dbReference type="OrthoDB" id="2310771at2759"/>
<proteinExistence type="predicted"/>
<accession>A0A397G2G3</accession>
<dbReference type="EMBL" id="PQFF01000659">
    <property type="protein sequence ID" value="RHZ43496.1"/>
    <property type="molecule type" value="Genomic_DNA"/>
</dbReference>
<protein>
    <recommendedName>
        <fullName evidence="3">Zinc-ribbon domain-containing protein</fullName>
    </recommendedName>
</protein>
<keyword evidence="2" id="KW-1185">Reference proteome</keyword>
<reference evidence="1 2" key="1">
    <citation type="submission" date="2018-08" db="EMBL/GenBank/DDBJ databases">
        <title>Genome and evolution of the arbuscular mycorrhizal fungus Diversispora epigaea (formerly Glomus versiforme) and its bacterial endosymbionts.</title>
        <authorList>
            <person name="Sun X."/>
            <person name="Fei Z."/>
            <person name="Harrison M."/>
        </authorList>
    </citation>
    <scope>NUCLEOTIDE SEQUENCE [LARGE SCALE GENOMIC DNA]</scope>
    <source>
        <strain evidence="1 2">IT104</strain>
    </source>
</reference>
<dbReference type="AlphaFoldDB" id="A0A397G2G3"/>
<dbReference type="Gene3D" id="3.40.960.10">
    <property type="entry name" value="VSR Endonuclease"/>
    <property type="match status" value="1"/>
</dbReference>
<name>A0A397G2G3_9GLOM</name>
<dbReference type="Proteomes" id="UP000266861">
    <property type="component" value="Unassembled WGS sequence"/>
</dbReference>
<comment type="caution">
    <text evidence="1">The sequence shown here is derived from an EMBL/GenBank/DDBJ whole genome shotgun (WGS) entry which is preliminary data.</text>
</comment>
<sequence length="470" mass="55466">MSQKLSLSIAIQIAKSRGGECLSGSYVNCKELLRWRCANLHEWSATLDNIKNGQKWCLYCNIKRYTLEDVKRFAQTMNGECLSESYTNCKKPLHWRCANLHEWFTSFRSIKNNNSWCPQCNVGQNTLEDMRAYAREKGGECLSDRYYNLTTKLLWICKNLHIWEAIPHNIKHGTWCPFCSNKYRREKLCRDIVTDYLGAPSKKRRPNFLKTQEHPTGLELDIYYPEYGFAIEVQGKQHEVYIEFLHRDPNNFIKQQARDQLKKELCEENWIVLREVWYYEDPYIVIPEHLRELVILSLIRMKEEKMPIFVYNIDETSNKSSERMKGNKYSPDCPFRLLIPDITKFSPDRSTVVVFEDLCAEPKKVQERIIPYFISGRHQNISPIYVSQKYTQAPKIIRENISHLALFRGSGSRDDICRIVRQYTDDPKKASKIIDKHLRDRNFVVFDFTKAVDDPLSVRLGWDTPLKLDE</sequence>
<organism evidence="1 2">
    <name type="scientific">Diversispora epigaea</name>
    <dbReference type="NCBI Taxonomy" id="1348612"/>
    <lineage>
        <taxon>Eukaryota</taxon>
        <taxon>Fungi</taxon>
        <taxon>Fungi incertae sedis</taxon>
        <taxon>Mucoromycota</taxon>
        <taxon>Glomeromycotina</taxon>
        <taxon>Glomeromycetes</taxon>
        <taxon>Diversisporales</taxon>
        <taxon>Diversisporaceae</taxon>
        <taxon>Diversispora</taxon>
    </lineage>
</organism>